<protein>
    <submittedName>
        <fullName evidence="2">Uncharacterized protein</fullName>
    </submittedName>
</protein>
<evidence type="ECO:0000313" key="2">
    <source>
        <dbReference type="EMBL" id="TEB24301.1"/>
    </source>
</evidence>
<reference evidence="2 3" key="1">
    <citation type="journal article" date="2019" name="Nat. Ecol. Evol.">
        <title>Megaphylogeny resolves global patterns of mushroom evolution.</title>
        <authorList>
            <person name="Varga T."/>
            <person name="Krizsan K."/>
            <person name="Foldi C."/>
            <person name="Dima B."/>
            <person name="Sanchez-Garcia M."/>
            <person name="Sanchez-Ramirez S."/>
            <person name="Szollosi G.J."/>
            <person name="Szarkandi J.G."/>
            <person name="Papp V."/>
            <person name="Albert L."/>
            <person name="Andreopoulos W."/>
            <person name="Angelini C."/>
            <person name="Antonin V."/>
            <person name="Barry K.W."/>
            <person name="Bougher N.L."/>
            <person name="Buchanan P."/>
            <person name="Buyck B."/>
            <person name="Bense V."/>
            <person name="Catcheside P."/>
            <person name="Chovatia M."/>
            <person name="Cooper J."/>
            <person name="Damon W."/>
            <person name="Desjardin D."/>
            <person name="Finy P."/>
            <person name="Geml J."/>
            <person name="Haridas S."/>
            <person name="Hughes K."/>
            <person name="Justo A."/>
            <person name="Karasinski D."/>
            <person name="Kautmanova I."/>
            <person name="Kiss B."/>
            <person name="Kocsube S."/>
            <person name="Kotiranta H."/>
            <person name="LaButti K.M."/>
            <person name="Lechner B.E."/>
            <person name="Liimatainen K."/>
            <person name="Lipzen A."/>
            <person name="Lukacs Z."/>
            <person name="Mihaltcheva S."/>
            <person name="Morgado L.N."/>
            <person name="Niskanen T."/>
            <person name="Noordeloos M.E."/>
            <person name="Ohm R.A."/>
            <person name="Ortiz-Santana B."/>
            <person name="Ovrebo C."/>
            <person name="Racz N."/>
            <person name="Riley R."/>
            <person name="Savchenko A."/>
            <person name="Shiryaev A."/>
            <person name="Soop K."/>
            <person name="Spirin V."/>
            <person name="Szebenyi C."/>
            <person name="Tomsovsky M."/>
            <person name="Tulloss R.E."/>
            <person name="Uehling J."/>
            <person name="Grigoriev I.V."/>
            <person name="Vagvolgyi C."/>
            <person name="Papp T."/>
            <person name="Martin F.M."/>
            <person name="Miettinen O."/>
            <person name="Hibbett D.S."/>
            <person name="Nagy L.G."/>
        </authorList>
    </citation>
    <scope>NUCLEOTIDE SEQUENCE [LARGE SCALE GENOMIC DNA]</scope>
    <source>
        <strain evidence="2 3">FP101781</strain>
    </source>
</reference>
<feature type="chain" id="PRO_5021492093" evidence="1">
    <location>
        <begin position="22"/>
        <end position="314"/>
    </location>
</feature>
<evidence type="ECO:0000313" key="3">
    <source>
        <dbReference type="Proteomes" id="UP000298030"/>
    </source>
</evidence>
<keyword evidence="3" id="KW-1185">Reference proteome</keyword>
<feature type="signal peptide" evidence="1">
    <location>
        <begin position="1"/>
        <end position="21"/>
    </location>
</feature>
<dbReference type="AlphaFoldDB" id="A0A4Y7SRG6"/>
<evidence type="ECO:0000256" key="1">
    <source>
        <dbReference type="SAM" id="SignalP"/>
    </source>
</evidence>
<comment type="caution">
    <text evidence="2">The sequence shown here is derived from an EMBL/GenBank/DDBJ whole genome shotgun (WGS) entry which is preliminary data.</text>
</comment>
<dbReference type="EMBL" id="QPFP01000068">
    <property type="protein sequence ID" value="TEB24301.1"/>
    <property type="molecule type" value="Genomic_DNA"/>
</dbReference>
<sequence>MATRHFIPMLLLLWTTTDKDSLYLIDLEPQGGPILTLLMMTHETVQGFEALTGSLSSRKVGALDFARAMTGRVIQARQTISGSNPPEGIFAFSHNLVGVTEWFLDAMLNVASPMLRRTFERMNYLTEFALLLRSISLAFEKGRVPKDVQLSVHDLALLLKVVTGTIDRNYRAPHNWGRLVEGKIEETCTRILRDAPTKDGPAYGHMSPTLGALEFFSVYPAVVNHMIAWDHEGHNSIRNVAMHLPDTEHTIRLKQLLVEGAKRADIYSGFRDSHQLFICDNSSVVQWFEVAHRLIIPTLPISLYQDLSDSLYSL</sequence>
<accession>A0A4Y7SRG6</accession>
<name>A0A4Y7SRG6_COPMI</name>
<proteinExistence type="predicted"/>
<keyword evidence="1" id="KW-0732">Signal</keyword>
<dbReference type="Proteomes" id="UP000298030">
    <property type="component" value="Unassembled WGS sequence"/>
</dbReference>
<organism evidence="2 3">
    <name type="scientific">Coprinellus micaceus</name>
    <name type="common">Glistening ink-cap mushroom</name>
    <name type="synonym">Coprinus micaceus</name>
    <dbReference type="NCBI Taxonomy" id="71717"/>
    <lineage>
        <taxon>Eukaryota</taxon>
        <taxon>Fungi</taxon>
        <taxon>Dikarya</taxon>
        <taxon>Basidiomycota</taxon>
        <taxon>Agaricomycotina</taxon>
        <taxon>Agaricomycetes</taxon>
        <taxon>Agaricomycetidae</taxon>
        <taxon>Agaricales</taxon>
        <taxon>Agaricineae</taxon>
        <taxon>Psathyrellaceae</taxon>
        <taxon>Coprinellus</taxon>
    </lineage>
</organism>
<gene>
    <name evidence="2" type="ORF">FA13DRAFT_1797345</name>
</gene>
<dbReference type="OrthoDB" id="3020010at2759"/>